<organism evidence="1 2">
    <name type="scientific">Rhodococcus olei</name>
    <dbReference type="NCBI Taxonomy" id="2161675"/>
    <lineage>
        <taxon>Bacteria</taxon>
        <taxon>Bacillati</taxon>
        <taxon>Actinomycetota</taxon>
        <taxon>Actinomycetes</taxon>
        <taxon>Mycobacteriales</taxon>
        <taxon>Nocardiaceae</taxon>
        <taxon>Rhodococcus</taxon>
    </lineage>
</organism>
<dbReference type="EMBL" id="BAABFB010000038">
    <property type="protein sequence ID" value="GAA4479178.1"/>
    <property type="molecule type" value="Genomic_DNA"/>
</dbReference>
<sequence length="107" mass="11408">MITGTGIVLVAAWAGHPTGPEPGLSETQVDLLADVRTKVPALVGASDQRIVEHAAVVCDTLAQPRRNRYRIALSSLRGRGFDARDAETFVLYAAGISCQDALPQIPR</sequence>
<dbReference type="Proteomes" id="UP001501183">
    <property type="component" value="Unassembled WGS sequence"/>
</dbReference>
<protein>
    <recommendedName>
        <fullName evidence="3">DUF732 domain-containing protein</fullName>
    </recommendedName>
</protein>
<evidence type="ECO:0008006" key="3">
    <source>
        <dbReference type="Google" id="ProtNLM"/>
    </source>
</evidence>
<reference evidence="2" key="1">
    <citation type="journal article" date="2019" name="Int. J. Syst. Evol. Microbiol.">
        <title>The Global Catalogue of Microorganisms (GCM) 10K type strain sequencing project: providing services to taxonomists for standard genome sequencing and annotation.</title>
        <authorList>
            <consortium name="The Broad Institute Genomics Platform"/>
            <consortium name="The Broad Institute Genome Sequencing Center for Infectious Disease"/>
            <person name="Wu L."/>
            <person name="Ma J."/>
        </authorList>
    </citation>
    <scope>NUCLEOTIDE SEQUENCE [LARGE SCALE GENOMIC DNA]</scope>
    <source>
        <strain evidence="2">JCM 32206</strain>
    </source>
</reference>
<proteinExistence type="predicted"/>
<name>A0ABP8P3I2_9NOCA</name>
<evidence type="ECO:0000313" key="2">
    <source>
        <dbReference type="Proteomes" id="UP001501183"/>
    </source>
</evidence>
<keyword evidence="2" id="KW-1185">Reference proteome</keyword>
<evidence type="ECO:0000313" key="1">
    <source>
        <dbReference type="EMBL" id="GAA4479178.1"/>
    </source>
</evidence>
<comment type="caution">
    <text evidence="1">The sequence shown here is derived from an EMBL/GenBank/DDBJ whole genome shotgun (WGS) entry which is preliminary data.</text>
</comment>
<accession>A0ABP8P3I2</accession>
<gene>
    <name evidence="1" type="ORF">GCM10023094_23920</name>
</gene>